<dbReference type="PaxDb" id="515619-EUBREC_0086"/>
<evidence type="ECO:0000313" key="1">
    <source>
        <dbReference type="EMBL" id="ACR73891.1"/>
    </source>
</evidence>
<reference evidence="1 2" key="1">
    <citation type="journal article" date="2009" name="Proc. Natl. Acad. Sci. U.S.A.">
        <title>Characterizing a model human gut microbiota composed of members of its two dominant bacterial phyla.</title>
        <authorList>
            <person name="Mahowald M.A."/>
            <person name="Rey F.E."/>
            <person name="Seedorf H."/>
            <person name="Turnbaugh P.J."/>
            <person name="Fulton R.S."/>
            <person name="Wollam A."/>
            <person name="Shah N."/>
            <person name="Wang C."/>
            <person name="Magrini V."/>
            <person name="Wilson R.K."/>
            <person name="Cantarel B.L."/>
            <person name="Coutinho P.M."/>
            <person name="Henrissat B."/>
            <person name="Crock L.W."/>
            <person name="Russell A."/>
            <person name="Verberkmoes N.C."/>
            <person name="Hettich R.L."/>
            <person name="Gordon J.I."/>
        </authorList>
    </citation>
    <scope>NUCLEOTIDE SEQUENCE [LARGE SCALE GENOMIC DNA]</scope>
    <source>
        <strain evidence="2">ATCC 33656 / DSM 3377 / JCM 17463 / KCTC 5835 / LMG 30912 / VPI 0990</strain>
    </source>
</reference>
<evidence type="ECO:0000313" key="2">
    <source>
        <dbReference type="Proteomes" id="UP000001477"/>
    </source>
</evidence>
<name>C4Z9P3_AGARV</name>
<dbReference type="HOGENOM" id="CLU_3152958_0_0_9"/>
<dbReference type="KEGG" id="ere:EUBREC_0086"/>
<protein>
    <submittedName>
        <fullName evidence="1">Uncharacterized protein</fullName>
    </submittedName>
</protein>
<dbReference type="AlphaFoldDB" id="C4Z9P3"/>
<proteinExistence type="predicted"/>
<dbReference type="Proteomes" id="UP000001477">
    <property type="component" value="Chromosome"/>
</dbReference>
<organism evidence="1 2">
    <name type="scientific">Agathobacter rectalis (strain ATCC 33656 / DSM 3377 / JCM 17463 / KCTC 5835 / VPI 0990)</name>
    <name type="common">Eubacterium rectale</name>
    <dbReference type="NCBI Taxonomy" id="515619"/>
    <lineage>
        <taxon>Bacteria</taxon>
        <taxon>Bacillati</taxon>
        <taxon>Bacillota</taxon>
        <taxon>Clostridia</taxon>
        <taxon>Lachnospirales</taxon>
        <taxon>Lachnospiraceae</taxon>
        <taxon>Agathobacter</taxon>
    </lineage>
</organism>
<dbReference type="EMBL" id="CP001107">
    <property type="protein sequence ID" value="ACR73891.1"/>
    <property type="molecule type" value="Genomic_DNA"/>
</dbReference>
<accession>C4Z9P3</accession>
<dbReference type="STRING" id="515619.EUBREC_0086"/>
<sequence>MNKRMLICIACGNGSIEYRIELSKTRRQKSSSNLYFFLLGYISVRNEI</sequence>
<gene>
    <name evidence="1" type="ordered locus">EUBREC_0086</name>
</gene>